<sequence>MALYDSNGCTVRRLNKFSDIIKEFPISSQPQSPLTPLKHTVSHQIDTTGLPTHTQNGGIRPGRDDRALKVQTTMAPHPIHRYKNLHLNLRIAKRYPIDRSYKTLSQYIAKLCHVKGKDNFHADVLSRNILSLSNTLPIDYVAMFKVQATSTELREMKQTPSLKMKQVIIPEFRRNVYDHLHGLSYPGIRATQIILTSTFIWSNINKDVCQRVRTCIKCQCSKVNKHTVSPPQAFQPTRARFSHIHIDLVGPLPCSDVTEVRNLIVTLGKLMTMLGLAHHRTTSYHTRANGMEERFRCQLKLAIYANLDATPSRTMSLYLILFAIPVSVKEDIGFFSAKLVLGSTIRLPGEFLTIAEQPNLISPYNFAQPFTTANSKITQDLCQ</sequence>
<evidence type="ECO:0000259" key="2">
    <source>
        <dbReference type="Pfam" id="PF17921"/>
    </source>
</evidence>
<dbReference type="Proteomes" id="UP000675881">
    <property type="component" value="Chromosome 1"/>
</dbReference>
<evidence type="ECO:0000313" key="4">
    <source>
        <dbReference type="Proteomes" id="UP000675881"/>
    </source>
</evidence>
<evidence type="ECO:0000256" key="1">
    <source>
        <dbReference type="ARBA" id="ARBA00012493"/>
    </source>
</evidence>
<dbReference type="EMBL" id="HG994580">
    <property type="protein sequence ID" value="CAF2765034.1"/>
    <property type="molecule type" value="Genomic_DNA"/>
</dbReference>
<gene>
    <name evidence="3" type="ORF">LSAA_1251</name>
</gene>
<name>A0A7R8H084_LEPSM</name>
<dbReference type="Pfam" id="PF17921">
    <property type="entry name" value="Integrase_H2C2"/>
    <property type="match status" value="1"/>
</dbReference>
<protein>
    <recommendedName>
        <fullName evidence="1">RNA-directed DNA polymerase</fullName>
        <ecNumber evidence="1">2.7.7.49</ecNumber>
    </recommendedName>
</protein>
<evidence type="ECO:0000313" key="3">
    <source>
        <dbReference type="EMBL" id="CAF2765034.1"/>
    </source>
</evidence>
<dbReference type="PANTHER" id="PTHR37984">
    <property type="entry name" value="PROTEIN CBG26694"/>
    <property type="match status" value="1"/>
</dbReference>
<organism evidence="3 4">
    <name type="scientific">Lepeophtheirus salmonis</name>
    <name type="common">Salmon louse</name>
    <name type="synonym">Caligus salmonis</name>
    <dbReference type="NCBI Taxonomy" id="72036"/>
    <lineage>
        <taxon>Eukaryota</taxon>
        <taxon>Metazoa</taxon>
        <taxon>Ecdysozoa</taxon>
        <taxon>Arthropoda</taxon>
        <taxon>Crustacea</taxon>
        <taxon>Multicrustacea</taxon>
        <taxon>Hexanauplia</taxon>
        <taxon>Copepoda</taxon>
        <taxon>Siphonostomatoida</taxon>
        <taxon>Caligidae</taxon>
        <taxon>Lepeophtheirus</taxon>
    </lineage>
</organism>
<feature type="domain" description="Integrase zinc-binding" evidence="2">
    <location>
        <begin position="171"/>
        <end position="223"/>
    </location>
</feature>
<keyword evidence="4" id="KW-1185">Reference proteome</keyword>
<accession>A0A7R8H084</accession>
<dbReference type="Gene3D" id="1.10.340.70">
    <property type="match status" value="1"/>
</dbReference>
<dbReference type="GO" id="GO:0003964">
    <property type="term" value="F:RNA-directed DNA polymerase activity"/>
    <property type="evidence" value="ECO:0007669"/>
    <property type="project" value="UniProtKB-EC"/>
</dbReference>
<proteinExistence type="predicted"/>
<dbReference type="PANTHER" id="PTHR37984:SF5">
    <property type="entry name" value="PROTEIN NYNRIN-LIKE"/>
    <property type="match status" value="1"/>
</dbReference>
<reference evidence="3" key="1">
    <citation type="submission" date="2021-02" db="EMBL/GenBank/DDBJ databases">
        <authorList>
            <person name="Bekaert M."/>
        </authorList>
    </citation>
    <scope>NUCLEOTIDE SEQUENCE</scope>
    <source>
        <strain evidence="3">IoA-00</strain>
    </source>
</reference>
<dbReference type="InterPro" id="IPR050951">
    <property type="entry name" value="Retrovirus_Pol_polyprotein"/>
</dbReference>
<dbReference type="AlphaFoldDB" id="A0A7R8H084"/>
<dbReference type="EC" id="2.7.7.49" evidence="1"/>
<dbReference type="InterPro" id="IPR041588">
    <property type="entry name" value="Integrase_H2C2"/>
</dbReference>